<organism evidence="2 3">
    <name type="scientific">Candidozyma pseudohaemuli</name>
    <dbReference type="NCBI Taxonomy" id="418784"/>
    <lineage>
        <taxon>Eukaryota</taxon>
        <taxon>Fungi</taxon>
        <taxon>Dikarya</taxon>
        <taxon>Ascomycota</taxon>
        <taxon>Saccharomycotina</taxon>
        <taxon>Pichiomycetes</taxon>
        <taxon>Metschnikowiaceae</taxon>
        <taxon>Candidozyma</taxon>
    </lineage>
</organism>
<evidence type="ECO:0000313" key="2">
    <source>
        <dbReference type="EMBL" id="PSK36216.1"/>
    </source>
</evidence>
<reference evidence="2 3" key="1">
    <citation type="submission" date="2018-03" db="EMBL/GenBank/DDBJ databases">
        <title>Candida pseudohaemulonii genome assembly and annotation.</title>
        <authorList>
            <person name="Munoz J.F."/>
            <person name="Gade L.G."/>
            <person name="Chow N.A."/>
            <person name="Litvintseva A.P."/>
            <person name="Loparev V.N."/>
            <person name="Cuomo C.A."/>
        </authorList>
    </citation>
    <scope>NUCLEOTIDE SEQUENCE [LARGE SCALE GENOMIC DNA]</scope>
    <source>
        <strain evidence="2 3">B12108</strain>
    </source>
</reference>
<feature type="region of interest" description="Disordered" evidence="1">
    <location>
        <begin position="139"/>
        <end position="205"/>
    </location>
</feature>
<accession>A0A2P7YJS9</accession>
<dbReference type="OrthoDB" id="10355243at2759"/>
<evidence type="ECO:0000313" key="3">
    <source>
        <dbReference type="Proteomes" id="UP000241107"/>
    </source>
</evidence>
<name>A0A2P7YJS9_9ASCO</name>
<protein>
    <submittedName>
        <fullName evidence="2">Uncharacterized protein</fullName>
    </submittedName>
</protein>
<dbReference type="GeneID" id="36567423"/>
<dbReference type="RefSeq" id="XP_024712336.1">
    <property type="nucleotide sequence ID" value="XM_024859364.1"/>
</dbReference>
<dbReference type="Proteomes" id="UP000241107">
    <property type="component" value="Unassembled WGS sequence"/>
</dbReference>
<dbReference type="EMBL" id="PYFQ01000012">
    <property type="protein sequence ID" value="PSK36216.1"/>
    <property type="molecule type" value="Genomic_DNA"/>
</dbReference>
<keyword evidence="3" id="KW-1185">Reference proteome</keyword>
<comment type="caution">
    <text evidence="2">The sequence shown here is derived from an EMBL/GenBank/DDBJ whole genome shotgun (WGS) entry which is preliminary data.</text>
</comment>
<evidence type="ECO:0000256" key="1">
    <source>
        <dbReference type="SAM" id="MobiDB-lite"/>
    </source>
</evidence>
<feature type="region of interest" description="Disordered" evidence="1">
    <location>
        <begin position="241"/>
        <end position="298"/>
    </location>
</feature>
<dbReference type="AlphaFoldDB" id="A0A2P7YJS9"/>
<dbReference type="VEuPathDB" id="FungiDB:C7M61_004035"/>
<proteinExistence type="predicted"/>
<feature type="compositionally biased region" description="Low complexity" evidence="1">
    <location>
        <begin position="241"/>
        <end position="252"/>
    </location>
</feature>
<sequence>MKRPLQLEPFGEQLEKLRNLHNTKSQSKQYALAAVAAAAAVKQNQALYGYNLGNIQARVERPENGQPRRLPLMYLNVDQMSALMAASHGAYREGVDDQKHIFQNWNQRETPRYVAGQNWHGGASGETGMLSGRQSLEGHGYLSMDGHPAQSGGNYGAQGPQGQNFHGTSFPDLHGNGKEVGGGQGLGHQSLTSNHQSSNWNPQINSQLVNGYGRVSQVKPSANMFSANMFSMAPSLLDSSSVLGSSRSNVSNPSLTSQSPSHSLFSRALPSHDSDSQESINDTEPLTKPGMDSWNQNLEGNLQGSLLRSIWTSPQAQPATAISLGKW</sequence>
<feature type="compositionally biased region" description="Polar residues" evidence="1">
    <location>
        <begin position="253"/>
        <end position="264"/>
    </location>
</feature>
<gene>
    <name evidence="2" type="ORF">C7M61_004035</name>
</gene>
<feature type="compositionally biased region" description="Polar residues" evidence="1">
    <location>
        <begin position="187"/>
        <end position="205"/>
    </location>
</feature>